<reference evidence="1 2" key="1">
    <citation type="submission" date="2020-04" db="EMBL/GenBank/DDBJ databases">
        <title>Whole-genome sequencing of Vibrio spp. from China reveals different genetic environments of blaCTX-M-14 among diverse lineages.</title>
        <authorList>
            <person name="Zheng Z."/>
            <person name="Ye L."/>
            <person name="Chen S."/>
        </authorList>
    </citation>
    <scope>NUCLEOTIDE SEQUENCE [LARGE SCALE GENOMIC DNA]</scope>
    <source>
        <strain evidence="1 2">Vb0551</strain>
    </source>
</reference>
<evidence type="ECO:0000313" key="2">
    <source>
        <dbReference type="Proteomes" id="UP000518904"/>
    </source>
</evidence>
<proteinExistence type="predicted"/>
<comment type="caution">
    <text evidence="1">The sequence shown here is derived from an EMBL/GenBank/DDBJ whole genome shotgun (WGS) entry which is preliminary data.</text>
</comment>
<dbReference type="Proteomes" id="UP000518904">
    <property type="component" value="Unassembled WGS sequence"/>
</dbReference>
<protein>
    <submittedName>
        <fullName evidence="1">Uncharacterized protein</fullName>
    </submittedName>
</protein>
<evidence type="ECO:0000313" key="1">
    <source>
        <dbReference type="EMBL" id="NMU82586.1"/>
    </source>
</evidence>
<organism evidence="1 2">
    <name type="scientific">Vibrio parahaemolyticus</name>
    <dbReference type="NCBI Taxonomy" id="670"/>
    <lineage>
        <taxon>Bacteria</taxon>
        <taxon>Pseudomonadati</taxon>
        <taxon>Pseudomonadota</taxon>
        <taxon>Gammaproteobacteria</taxon>
        <taxon>Vibrionales</taxon>
        <taxon>Vibrionaceae</taxon>
        <taxon>Vibrio</taxon>
    </lineage>
</organism>
<name>A0A7Y0SFT3_VIBPH</name>
<sequence>ELDLKKSVNAFEQAYLISGAPEQLYAVCDIYVRYGNPKTDDCLTELTKVAPDYVIEELNQKKGRKSAPTSVEANEFKL</sequence>
<gene>
    <name evidence="1" type="ORF">HKB16_06780</name>
</gene>
<accession>A0A7Y0SFT3</accession>
<dbReference type="EMBL" id="JABCLB010000837">
    <property type="protein sequence ID" value="NMU82586.1"/>
    <property type="molecule type" value="Genomic_DNA"/>
</dbReference>
<dbReference type="AlphaFoldDB" id="A0A7Y0SFT3"/>
<feature type="non-terminal residue" evidence="1">
    <location>
        <position position="1"/>
    </location>
</feature>